<reference evidence="2 3" key="2">
    <citation type="submission" date="2024-07" db="EMBL/GenBank/DDBJ databases">
        <authorList>
            <person name="Akdeniz Z."/>
        </authorList>
    </citation>
    <scope>NUCLEOTIDE SEQUENCE [LARGE SCALE GENOMIC DNA]</scope>
</reference>
<accession>A0AA86TYQ1</accession>
<organism evidence="1">
    <name type="scientific">Hexamita inflata</name>
    <dbReference type="NCBI Taxonomy" id="28002"/>
    <lineage>
        <taxon>Eukaryota</taxon>
        <taxon>Metamonada</taxon>
        <taxon>Diplomonadida</taxon>
        <taxon>Hexamitidae</taxon>
        <taxon>Hexamitinae</taxon>
        <taxon>Hexamita</taxon>
    </lineage>
</organism>
<proteinExistence type="predicted"/>
<evidence type="ECO:0000313" key="3">
    <source>
        <dbReference type="Proteomes" id="UP001642409"/>
    </source>
</evidence>
<protein>
    <submittedName>
        <fullName evidence="2">Hypothetical_protein</fullName>
    </submittedName>
</protein>
<sequence>MQNFIKSLQEPQSLETYNQIFIQRKTQFSDQLIQTELDRIYTTEEKPTHQQIVNRYQQIILQSISLLRQFPKDDFKNYTNLFEILFRSYQILKSQYKYHIVPVVYCTYLFHVCTVSSEKPQPQILKFNQKLYFKNDKGIQIHRNIFDNILDGYIIHHKNGNPFDNRVENLSVTFNNKKVSRKNYHHYISKWDFQSKKVLGEDEYNLRLKETTTQQVCYQQHYYLHKIFQTHHEQKFFVNCVELDSSLNLSESFYTQLLLKLKHHEEVVYEYENVCVSQIDFDEEEFYNYFQ</sequence>
<name>A0AA86TYQ1_9EUKA</name>
<keyword evidence="3" id="KW-1185">Reference proteome</keyword>
<reference evidence="1" key="1">
    <citation type="submission" date="2023-06" db="EMBL/GenBank/DDBJ databases">
        <authorList>
            <person name="Kurt Z."/>
        </authorList>
    </citation>
    <scope>NUCLEOTIDE SEQUENCE</scope>
</reference>
<dbReference type="Proteomes" id="UP001642409">
    <property type="component" value="Unassembled WGS sequence"/>
</dbReference>
<evidence type="ECO:0000313" key="1">
    <source>
        <dbReference type="EMBL" id="CAI9933699.1"/>
    </source>
</evidence>
<dbReference type="AlphaFoldDB" id="A0AA86TYQ1"/>
<comment type="caution">
    <text evidence="1">The sequence shown here is derived from an EMBL/GenBank/DDBJ whole genome shotgun (WGS) entry which is preliminary data.</text>
</comment>
<dbReference type="EMBL" id="CATOUU010000548">
    <property type="protein sequence ID" value="CAI9933699.1"/>
    <property type="molecule type" value="Genomic_DNA"/>
</dbReference>
<dbReference type="EMBL" id="CAXDID020000211">
    <property type="protein sequence ID" value="CAL6056799.1"/>
    <property type="molecule type" value="Genomic_DNA"/>
</dbReference>
<evidence type="ECO:0000313" key="2">
    <source>
        <dbReference type="EMBL" id="CAL6056799.1"/>
    </source>
</evidence>
<gene>
    <name evidence="1" type="ORF">HINF_LOCUS21344</name>
    <name evidence="2" type="ORF">HINF_LOCUS47200</name>
</gene>